<reference evidence="1" key="1">
    <citation type="submission" date="2022-05" db="EMBL/GenBank/DDBJ databases">
        <title>Chromosome-level genome of Chaenocephalus aceratus.</title>
        <authorList>
            <person name="Park H."/>
        </authorList>
    </citation>
    <scope>NUCLEOTIDE SEQUENCE</scope>
    <source>
        <strain evidence="1">KU_202001</strain>
    </source>
</reference>
<comment type="caution">
    <text evidence="1">The sequence shown here is derived from an EMBL/GenBank/DDBJ whole genome shotgun (WGS) entry which is preliminary data.</text>
</comment>
<organism evidence="1 2">
    <name type="scientific">Chaenocephalus aceratus</name>
    <name type="common">Blackfin icefish</name>
    <name type="synonym">Chaenichthys aceratus</name>
    <dbReference type="NCBI Taxonomy" id="36190"/>
    <lineage>
        <taxon>Eukaryota</taxon>
        <taxon>Metazoa</taxon>
        <taxon>Chordata</taxon>
        <taxon>Craniata</taxon>
        <taxon>Vertebrata</taxon>
        <taxon>Euteleostomi</taxon>
        <taxon>Actinopterygii</taxon>
        <taxon>Neopterygii</taxon>
        <taxon>Teleostei</taxon>
        <taxon>Neoteleostei</taxon>
        <taxon>Acanthomorphata</taxon>
        <taxon>Eupercaria</taxon>
        <taxon>Perciformes</taxon>
        <taxon>Notothenioidei</taxon>
        <taxon>Channichthyidae</taxon>
        <taxon>Chaenocephalus</taxon>
    </lineage>
</organism>
<dbReference type="EMBL" id="CM043790">
    <property type="protein sequence ID" value="KAI4825081.1"/>
    <property type="molecule type" value="Genomic_DNA"/>
</dbReference>
<sequence length="146" mass="16737">MNVVSCFAESSNEHETSSHMKYLGVIRFGHITRRVLPGAEGEDRTRGCRDRKATVVWTCTLVLSLFLEACHTQKLNVHWGPQSMMYLKGKHGRRFVSEEDNSVLKESLQGWYAALRGIQRLPSQDFSKTSHIVSLEKVLVSYLQRR</sequence>
<evidence type="ECO:0000313" key="1">
    <source>
        <dbReference type="EMBL" id="KAI4825081.1"/>
    </source>
</evidence>
<accession>A0ACB9XEU5</accession>
<gene>
    <name evidence="1" type="ORF">KUCAC02_020779</name>
</gene>
<keyword evidence="2" id="KW-1185">Reference proteome</keyword>
<dbReference type="Proteomes" id="UP001057452">
    <property type="component" value="Chromosome 6"/>
</dbReference>
<protein>
    <submittedName>
        <fullName evidence="1">Uncharacterized protein</fullName>
    </submittedName>
</protein>
<evidence type="ECO:0000313" key="2">
    <source>
        <dbReference type="Proteomes" id="UP001057452"/>
    </source>
</evidence>
<name>A0ACB9XEU5_CHAAC</name>
<proteinExistence type="predicted"/>